<dbReference type="InterPro" id="IPR001245">
    <property type="entry name" value="Ser-Thr/Tyr_kinase_cat_dom"/>
</dbReference>
<dbReference type="EMBL" id="JBJKBG010000008">
    <property type="protein sequence ID" value="KAL3728058.1"/>
    <property type="molecule type" value="Genomic_DNA"/>
</dbReference>
<keyword evidence="2" id="KW-1003">Cell membrane</keyword>
<reference evidence="4 5" key="1">
    <citation type="submission" date="2024-11" db="EMBL/GenBank/DDBJ databases">
        <title>Chromosome-level genome assembly of Eucalyptus globulus Labill. provides insights into its genome evolution.</title>
        <authorList>
            <person name="Li X."/>
        </authorList>
    </citation>
    <scope>NUCLEOTIDE SEQUENCE [LARGE SCALE GENOMIC DNA]</scope>
    <source>
        <strain evidence="4">CL2024</strain>
        <tissue evidence="4">Fresh tender leaves</tissue>
    </source>
</reference>
<protein>
    <recommendedName>
        <fullName evidence="3">Protein kinase domain-containing protein</fullName>
    </recommendedName>
</protein>
<dbReference type="PANTHER" id="PTHR45621">
    <property type="entry name" value="OS01G0588500 PROTEIN-RELATED"/>
    <property type="match status" value="1"/>
</dbReference>
<evidence type="ECO:0000256" key="1">
    <source>
        <dbReference type="ARBA" id="ARBA00004236"/>
    </source>
</evidence>
<evidence type="ECO:0000259" key="3">
    <source>
        <dbReference type="PROSITE" id="PS50011"/>
    </source>
</evidence>
<gene>
    <name evidence="4" type="ORF">ACJRO7_032758</name>
</gene>
<comment type="subcellular location">
    <subcellularLocation>
        <location evidence="1">Cell membrane</location>
    </subcellularLocation>
</comment>
<dbReference type="PROSITE" id="PS00108">
    <property type="entry name" value="PROTEIN_KINASE_ST"/>
    <property type="match status" value="1"/>
</dbReference>
<dbReference type="InterPro" id="IPR011009">
    <property type="entry name" value="Kinase-like_dom_sf"/>
</dbReference>
<dbReference type="EMBL" id="JBJKBG010000008">
    <property type="protein sequence ID" value="KAL3728057.1"/>
    <property type="molecule type" value="Genomic_DNA"/>
</dbReference>
<comment type="caution">
    <text evidence="4">The sequence shown here is derived from an EMBL/GenBank/DDBJ whole genome shotgun (WGS) entry which is preliminary data.</text>
</comment>
<organism evidence="4 5">
    <name type="scientific">Eucalyptus globulus</name>
    <name type="common">Tasmanian blue gum</name>
    <dbReference type="NCBI Taxonomy" id="34317"/>
    <lineage>
        <taxon>Eukaryota</taxon>
        <taxon>Viridiplantae</taxon>
        <taxon>Streptophyta</taxon>
        <taxon>Embryophyta</taxon>
        <taxon>Tracheophyta</taxon>
        <taxon>Spermatophyta</taxon>
        <taxon>Magnoliopsida</taxon>
        <taxon>eudicotyledons</taxon>
        <taxon>Gunneridae</taxon>
        <taxon>Pentapetalae</taxon>
        <taxon>rosids</taxon>
        <taxon>malvids</taxon>
        <taxon>Myrtales</taxon>
        <taxon>Myrtaceae</taxon>
        <taxon>Myrtoideae</taxon>
        <taxon>Eucalypteae</taxon>
        <taxon>Eucalyptus</taxon>
    </lineage>
</organism>
<dbReference type="FunFam" id="1.10.510.10:FF:000095">
    <property type="entry name" value="protein STRUBBELIG-RECEPTOR FAMILY 8"/>
    <property type="match status" value="1"/>
</dbReference>
<sequence length="412" mass="44603">MGVCFGTPDFPTPTFAGNPKSGAKWNITTSSSSAASNSCDSRPLPISSSAASNSHALLAAHGKKAFRDGKTVADASLTIFSFAELKAATKNFPADALLGKGGFGFVYKGMLPGKQPYGIAETMMLPGEQPYGSAETTMLPGKQPYGSAGTIIAVKILNQNGTQGYREWLREIAFIGKISHPNLAKLVGFCPDDKNLALVYEFMPMGSLEYQLFREVSADHLSWDLRLKIAVGAARGLAFLHNSCNMIHRDFKSANILLDESYMAKLSDFGLVRSGPLEDKSHVSTQFMGTTGYCDPEYRATGRLTVESDVYSFGVVLLEILTGCRAFDPSSPADRVDLVEWTRPYLSGKRKPRAPVDTRLQGEYCVDSVRQIAQLANKCVGLNPKSRPSMSEVVEKLESIEAVSAKGILRNV</sequence>
<dbReference type="Pfam" id="PF07714">
    <property type="entry name" value="PK_Tyr_Ser-Thr"/>
    <property type="match status" value="1"/>
</dbReference>
<dbReference type="InterPro" id="IPR008271">
    <property type="entry name" value="Ser/Thr_kinase_AS"/>
</dbReference>
<dbReference type="SUPFAM" id="SSF56112">
    <property type="entry name" value="Protein kinase-like (PK-like)"/>
    <property type="match status" value="1"/>
</dbReference>
<dbReference type="InterPro" id="IPR000719">
    <property type="entry name" value="Prot_kinase_dom"/>
</dbReference>
<keyword evidence="2" id="KW-0472">Membrane</keyword>
<evidence type="ECO:0000313" key="5">
    <source>
        <dbReference type="Proteomes" id="UP001634007"/>
    </source>
</evidence>
<dbReference type="Gene3D" id="3.30.200.20">
    <property type="entry name" value="Phosphorylase Kinase, domain 1"/>
    <property type="match status" value="2"/>
</dbReference>
<name>A0ABD3JM79_EUCGL</name>
<feature type="domain" description="Protein kinase" evidence="3">
    <location>
        <begin position="92"/>
        <end position="400"/>
    </location>
</feature>
<dbReference type="GO" id="GO:0005886">
    <property type="term" value="C:plasma membrane"/>
    <property type="evidence" value="ECO:0007669"/>
    <property type="project" value="UniProtKB-SubCell"/>
</dbReference>
<accession>A0ABD3JM79</accession>
<dbReference type="InterPro" id="IPR050823">
    <property type="entry name" value="Plant_Ser_Thr_Prot_Kinase"/>
</dbReference>
<proteinExistence type="predicted"/>
<dbReference type="AlphaFoldDB" id="A0ABD3JM79"/>
<dbReference type="Proteomes" id="UP001634007">
    <property type="component" value="Unassembled WGS sequence"/>
</dbReference>
<evidence type="ECO:0000256" key="2">
    <source>
        <dbReference type="ARBA" id="ARBA00022475"/>
    </source>
</evidence>
<dbReference type="PROSITE" id="PS50011">
    <property type="entry name" value="PROTEIN_KINASE_DOM"/>
    <property type="match status" value="1"/>
</dbReference>
<dbReference type="CDD" id="cd14066">
    <property type="entry name" value="STKc_IRAK"/>
    <property type="match status" value="1"/>
</dbReference>
<dbReference type="Gene3D" id="1.10.510.10">
    <property type="entry name" value="Transferase(Phosphotransferase) domain 1"/>
    <property type="match status" value="1"/>
</dbReference>
<keyword evidence="5" id="KW-1185">Reference proteome</keyword>
<evidence type="ECO:0000313" key="4">
    <source>
        <dbReference type="EMBL" id="KAL3728058.1"/>
    </source>
</evidence>